<dbReference type="InterPro" id="IPR009057">
    <property type="entry name" value="Homeodomain-like_sf"/>
</dbReference>
<dbReference type="AlphaFoldDB" id="A1K8A8"/>
<gene>
    <name evidence="7" type="primary">poxR</name>
    <name evidence="7" type="ordered locus">azo2446</name>
</gene>
<dbReference type="KEGG" id="azo:azo2446"/>
<dbReference type="Pfam" id="PF25601">
    <property type="entry name" value="AAA_lid_14"/>
    <property type="match status" value="1"/>
</dbReference>
<accession>A1K8A8</accession>
<dbReference type="SMART" id="SM00382">
    <property type="entry name" value="AAA"/>
    <property type="match status" value="1"/>
</dbReference>
<dbReference type="GO" id="GO:0005524">
    <property type="term" value="F:ATP binding"/>
    <property type="evidence" value="ECO:0007669"/>
    <property type="project" value="UniProtKB-KW"/>
</dbReference>
<dbReference type="Proteomes" id="UP000002588">
    <property type="component" value="Chromosome"/>
</dbReference>
<dbReference type="InterPro" id="IPR004096">
    <property type="entry name" value="V4R"/>
</dbReference>
<protein>
    <submittedName>
        <fullName evidence="7">Probable positive regulator of phenol-degratives genes</fullName>
    </submittedName>
</protein>
<keyword evidence="1" id="KW-0547">Nucleotide-binding</keyword>
<dbReference type="Pfam" id="PF00158">
    <property type="entry name" value="Sigma54_activat"/>
    <property type="match status" value="1"/>
</dbReference>
<dbReference type="InterPro" id="IPR025662">
    <property type="entry name" value="Sigma_54_int_dom_ATP-bd_1"/>
</dbReference>
<dbReference type="InterPro" id="IPR003593">
    <property type="entry name" value="AAA+_ATPase"/>
</dbReference>
<keyword evidence="3" id="KW-0805">Transcription regulation</keyword>
<dbReference type="Gene3D" id="1.10.8.60">
    <property type="match status" value="1"/>
</dbReference>
<dbReference type="Gene3D" id="3.40.50.300">
    <property type="entry name" value="P-loop containing nucleotide triphosphate hydrolases"/>
    <property type="match status" value="1"/>
</dbReference>
<dbReference type="InterPro" id="IPR024096">
    <property type="entry name" value="NO_sig/Golgi_transp_ligand-bd"/>
</dbReference>
<evidence type="ECO:0000313" key="7">
    <source>
        <dbReference type="EMBL" id="CAL95063.1"/>
    </source>
</evidence>
<evidence type="ECO:0000256" key="3">
    <source>
        <dbReference type="ARBA" id="ARBA00023015"/>
    </source>
</evidence>
<dbReference type="GO" id="GO:0043565">
    <property type="term" value="F:sequence-specific DNA binding"/>
    <property type="evidence" value="ECO:0007669"/>
    <property type="project" value="InterPro"/>
</dbReference>
<dbReference type="FunFam" id="3.40.50.300:FF:000006">
    <property type="entry name" value="DNA-binding transcriptional regulator NtrC"/>
    <property type="match status" value="1"/>
</dbReference>
<sequence length="566" mass="62173">MKGIRYPENADLRQLLRFSDKDGLIWLGEHRMVLLHSAALSELRKELIDSVGAEQARRILTRMGFASGLRDAELARKIRGAGSLVDAFVVGPQLHMLEGCVEVEPVKLDIDGDAGKFYGEFIWRQSWEAEVHVQQFGEVDHPVCWMMIGYASGYTSAFMGRFILFREVECAAMGSGHCRIVGKPAEEWPDAHELTPYFEADSIVGRLLELREEVEAMRQSIACPRRIPNLIGASGGFRSAYELVTKAAATNVSVLLLGETGVGKERFARALHELSPRKDAPFIAVNCAALPDELIESELFGVERGAFTGAHASRAGKFERADGGTLFLDEVGELPLPAQAKLLRVLQEGEIERLGDERIRKINVRLVAATNVDLQDAVAAGRFRRDLYYRLNVYPVTIPPLRERASDIPPLVEAMTARFCSLHAKRVAGITDKAMLALKSHRWPGNVRELENVIERGVILAPQNGWVEVEHLFVGAIPTPASHACIDKSGKLGEQTSGSGGRNLTDAVLDAGISLEALEQDILQRAVQRANGNLAAAARMLGMTRPQLNYRLKKQSAQSGDSAVVD</sequence>
<dbReference type="STRING" id="62928.azo2446"/>
<keyword evidence="2" id="KW-0067">ATP-binding</keyword>
<dbReference type="PROSITE" id="PS00676">
    <property type="entry name" value="SIGMA54_INTERACT_2"/>
    <property type="match status" value="1"/>
</dbReference>
<dbReference type="InterPro" id="IPR058031">
    <property type="entry name" value="AAA_lid_NorR"/>
</dbReference>
<dbReference type="SMART" id="SM00989">
    <property type="entry name" value="V4R"/>
    <property type="match status" value="1"/>
</dbReference>
<reference evidence="7 8" key="1">
    <citation type="journal article" date="2006" name="Nat. Biotechnol.">
        <title>Complete genome of the mutualistic, N2-fixing grass endophyte Azoarcus sp. strain BH72.</title>
        <authorList>
            <person name="Krause A."/>
            <person name="Ramakumar A."/>
            <person name="Bartels D."/>
            <person name="Battistoni F."/>
            <person name="Bekel T."/>
            <person name="Boch J."/>
            <person name="Boehm M."/>
            <person name="Friedrich F."/>
            <person name="Hurek T."/>
            <person name="Krause L."/>
            <person name="Linke B."/>
            <person name="McHardy A.C."/>
            <person name="Sarkar A."/>
            <person name="Schneiker S."/>
            <person name="Syed A.A."/>
            <person name="Thauer R."/>
            <person name="Vorhoelter F.-J."/>
            <person name="Weidner S."/>
            <person name="Puehler A."/>
            <person name="Reinhold-Hurek B."/>
            <person name="Kaiser O."/>
            <person name="Goesmann A."/>
        </authorList>
    </citation>
    <scope>NUCLEOTIDE SEQUENCE [LARGE SCALE GENOMIC DNA]</scope>
    <source>
        <strain evidence="7 8">BH72</strain>
    </source>
</reference>
<dbReference type="HOGENOM" id="CLU_000445_119_2_4"/>
<evidence type="ECO:0000256" key="4">
    <source>
        <dbReference type="ARBA" id="ARBA00023125"/>
    </source>
</evidence>
<dbReference type="PROSITE" id="PS00688">
    <property type="entry name" value="SIGMA54_INTERACT_3"/>
    <property type="match status" value="1"/>
</dbReference>
<keyword evidence="8" id="KW-1185">Reference proteome</keyword>
<dbReference type="GO" id="GO:0006355">
    <property type="term" value="P:regulation of DNA-templated transcription"/>
    <property type="evidence" value="ECO:0007669"/>
    <property type="project" value="InterPro"/>
</dbReference>
<dbReference type="InterPro" id="IPR025944">
    <property type="entry name" value="Sigma_54_int_dom_CS"/>
</dbReference>
<dbReference type="Gene3D" id="1.10.10.60">
    <property type="entry name" value="Homeodomain-like"/>
    <property type="match status" value="1"/>
</dbReference>
<dbReference type="InterPro" id="IPR002197">
    <property type="entry name" value="HTH_Fis"/>
</dbReference>
<dbReference type="RefSeq" id="WP_011766176.1">
    <property type="nucleotide sequence ID" value="NC_008702.1"/>
</dbReference>
<dbReference type="InterPro" id="IPR010523">
    <property type="entry name" value="XylR_N"/>
</dbReference>
<keyword evidence="5" id="KW-0804">Transcription</keyword>
<evidence type="ECO:0000256" key="2">
    <source>
        <dbReference type="ARBA" id="ARBA00022840"/>
    </source>
</evidence>
<dbReference type="eggNOG" id="COG3829">
    <property type="taxonomic scope" value="Bacteria"/>
</dbReference>
<evidence type="ECO:0000256" key="5">
    <source>
        <dbReference type="ARBA" id="ARBA00023163"/>
    </source>
</evidence>
<dbReference type="Pfam" id="PF06505">
    <property type="entry name" value="XylR_N"/>
    <property type="match status" value="1"/>
</dbReference>
<evidence type="ECO:0000259" key="6">
    <source>
        <dbReference type="PROSITE" id="PS50045"/>
    </source>
</evidence>
<feature type="domain" description="Sigma-54 factor interaction" evidence="6">
    <location>
        <begin position="230"/>
        <end position="459"/>
    </location>
</feature>
<dbReference type="PANTHER" id="PTHR32071">
    <property type="entry name" value="TRANSCRIPTIONAL REGULATORY PROTEIN"/>
    <property type="match status" value="1"/>
</dbReference>
<dbReference type="Pfam" id="PF02830">
    <property type="entry name" value="V4R"/>
    <property type="match status" value="1"/>
</dbReference>
<dbReference type="CDD" id="cd00009">
    <property type="entry name" value="AAA"/>
    <property type="match status" value="1"/>
</dbReference>
<proteinExistence type="predicted"/>
<dbReference type="PROSITE" id="PS50045">
    <property type="entry name" value="SIGMA54_INTERACT_4"/>
    <property type="match status" value="1"/>
</dbReference>
<dbReference type="InterPro" id="IPR025943">
    <property type="entry name" value="Sigma_54_int_dom_ATP-bd_2"/>
</dbReference>
<name>A1K8A8_AZOSB</name>
<dbReference type="EMBL" id="AM406670">
    <property type="protein sequence ID" value="CAL95063.1"/>
    <property type="molecule type" value="Genomic_DNA"/>
</dbReference>
<organism evidence="7 8">
    <name type="scientific">Azoarcus sp. (strain BH72)</name>
    <dbReference type="NCBI Taxonomy" id="418699"/>
    <lineage>
        <taxon>Bacteria</taxon>
        <taxon>Pseudomonadati</taxon>
        <taxon>Pseudomonadota</taxon>
        <taxon>Betaproteobacteria</taxon>
        <taxon>Rhodocyclales</taxon>
        <taxon>Zoogloeaceae</taxon>
        <taxon>Azoarcus</taxon>
    </lineage>
</organism>
<dbReference type="Gene3D" id="3.30.1380.20">
    <property type="entry name" value="Trafficking protein particle complex subunit 3"/>
    <property type="match status" value="1"/>
</dbReference>
<dbReference type="Pfam" id="PF02954">
    <property type="entry name" value="HTH_8"/>
    <property type="match status" value="1"/>
</dbReference>
<evidence type="ECO:0000256" key="1">
    <source>
        <dbReference type="ARBA" id="ARBA00022741"/>
    </source>
</evidence>
<keyword evidence="4" id="KW-0238">DNA-binding</keyword>
<dbReference type="PROSITE" id="PS00675">
    <property type="entry name" value="SIGMA54_INTERACT_1"/>
    <property type="match status" value="1"/>
</dbReference>
<dbReference type="SUPFAM" id="SSF111126">
    <property type="entry name" value="Ligand-binding domain in the NO signalling and Golgi transport"/>
    <property type="match status" value="1"/>
</dbReference>
<dbReference type="PRINTS" id="PR01590">
    <property type="entry name" value="HTHFIS"/>
</dbReference>
<dbReference type="SUPFAM" id="SSF52540">
    <property type="entry name" value="P-loop containing nucleoside triphosphate hydrolases"/>
    <property type="match status" value="1"/>
</dbReference>
<dbReference type="InterPro" id="IPR027417">
    <property type="entry name" value="P-loop_NTPase"/>
</dbReference>
<dbReference type="InterPro" id="IPR002078">
    <property type="entry name" value="Sigma_54_int"/>
</dbReference>
<dbReference type="SUPFAM" id="SSF46689">
    <property type="entry name" value="Homeodomain-like"/>
    <property type="match status" value="1"/>
</dbReference>
<evidence type="ECO:0000313" key="8">
    <source>
        <dbReference type="Proteomes" id="UP000002588"/>
    </source>
</evidence>